<dbReference type="AlphaFoldDB" id="A0A1T5U9E0"/>
<feature type="compositionally biased region" description="Basic and acidic residues" evidence="1">
    <location>
        <begin position="32"/>
        <end position="47"/>
    </location>
</feature>
<evidence type="ECO:0000256" key="1">
    <source>
        <dbReference type="SAM" id="MobiDB-lite"/>
    </source>
</evidence>
<proteinExistence type="predicted"/>
<evidence type="ECO:0000313" key="2">
    <source>
        <dbReference type="EMBL" id="SKY87976.1"/>
    </source>
</evidence>
<dbReference type="EMBL" id="FVQL01000001">
    <property type="protein sequence ID" value="SKY87976.1"/>
    <property type="molecule type" value="Genomic_DNA"/>
</dbReference>
<evidence type="ECO:0000313" key="3">
    <source>
        <dbReference type="Proteomes" id="UP000190366"/>
    </source>
</evidence>
<gene>
    <name evidence="2" type="ORF">SAMEA2275630_02872</name>
</gene>
<accession>A0A1T5U9E0</accession>
<feature type="region of interest" description="Disordered" evidence="1">
    <location>
        <begin position="21"/>
        <end position="47"/>
    </location>
</feature>
<protein>
    <submittedName>
        <fullName evidence="2">13e12 repeat-containing protein</fullName>
    </submittedName>
</protein>
<sequence>MCDALGDGELIDVIMSSQRAKAQPLRPIRSPHNPEDPRTRWSEDTDGYRPSRALDRFVRCRDEACRFRLLAARRKRRPRSQHPVRNRWAYNIIVWKAPTGHVYVTTPAAGYSSPTSPALVPELKIANTGEEPSEIVTGARYYSAKIPG</sequence>
<organism evidence="2 3">
    <name type="scientific">Mycobacteroides abscessus subsp. massiliense</name>
    <dbReference type="NCBI Taxonomy" id="1962118"/>
    <lineage>
        <taxon>Bacteria</taxon>
        <taxon>Bacillati</taxon>
        <taxon>Actinomycetota</taxon>
        <taxon>Actinomycetes</taxon>
        <taxon>Mycobacteriales</taxon>
        <taxon>Mycobacteriaceae</taxon>
        <taxon>Mycobacteroides</taxon>
        <taxon>Mycobacteroides abscessus</taxon>
    </lineage>
</organism>
<name>A0A1T5U9E0_9MYCO</name>
<comment type="caution">
    <text evidence="2">The sequence shown here is derived from an EMBL/GenBank/DDBJ whole genome shotgun (WGS) entry which is preliminary data.</text>
</comment>
<dbReference type="Proteomes" id="UP000190366">
    <property type="component" value="Unassembled WGS sequence"/>
</dbReference>
<reference evidence="2 3" key="1">
    <citation type="submission" date="2016-11" db="EMBL/GenBank/DDBJ databases">
        <authorList>
            <consortium name="Pathogen Informatics"/>
        </authorList>
    </citation>
    <scope>NUCLEOTIDE SEQUENCE [LARGE SCALE GENOMIC DNA]</scope>
    <source>
        <strain evidence="2 3">1168</strain>
    </source>
</reference>